<feature type="repeat" description="TPR" evidence="1">
    <location>
        <begin position="22"/>
        <end position="55"/>
    </location>
</feature>
<organism evidence="2 3">
    <name type="scientific">Clostridium boliviensis</name>
    <dbReference type="NCBI Taxonomy" id="318465"/>
    <lineage>
        <taxon>Bacteria</taxon>
        <taxon>Bacillati</taxon>
        <taxon>Bacillota</taxon>
        <taxon>Clostridia</taxon>
        <taxon>Eubacteriales</taxon>
        <taxon>Clostridiaceae</taxon>
        <taxon>Clostridium</taxon>
    </lineage>
</organism>
<keyword evidence="3" id="KW-1185">Reference proteome</keyword>
<comment type="caution">
    <text evidence="2">The sequence shown here is derived from an EMBL/GenBank/DDBJ whole genome shotgun (WGS) entry which is preliminary data.</text>
</comment>
<name>A0ABU4GIS1_9CLOT</name>
<proteinExistence type="predicted"/>
<dbReference type="EMBL" id="JAWONS010000123">
    <property type="protein sequence ID" value="MDW2797509.1"/>
    <property type="molecule type" value="Genomic_DNA"/>
</dbReference>
<evidence type="ECO:0008006" key="4">
    <source>
        <dbReference type="Google" id="ProtNLM"/>
    </source>
</evidence>
<dbReference type="Proteomes" id="UP001276854">
    <property type="component" value="Unassembled WGS sequence"/>
</dbReference>
<dbReference type="SMART" id="SM00028">
    <property type="entry name" value="TPR"/>
    <property type="match status" value="4"/>
</dbReference>
<sequence length="353" mass="41768">MKGNGDVLKSVIEQLQGMEHDAKTENALGVAYLRLRKFDDAERHLKAALDLSVTEEEKACALTNLSECCLYQDKRDEVDRYAEEAYEKDISDPMKRLILDTNMLKKKYLNSEIDYKQVIKTAKKLIKQERKLLGSNQAIGVYNYYMIALANYNYVGNDVGIHYMKKALQLNQNTYQYKSVEANLYLEMANYYSNNSEDFDKALKCHNKCIEILENWQTRDHYDLLYAYDRRGSFYSFISQDQYKAIEDYETALVQCSSYPELAYSIYIELAWVYENLKQPEQEVKCYARAYYLWQHERFNDPFGRYKDMLIYAYKNLVETDLDYETWLQEQLKQAEADLKEKWGEVRSDENGL</sequence>
<gene>
    <name evidence="2" type="ORF">RZO55_07965</name>
</gene>
<dbReference type="InterPro" id="IPR011990">
    <property type="entry name" value="TPR-like_helical_dom_sf"/>
</dbReference>
<accession>A0ABU4GIS1</accession>
<evidence type="ECO:0000256" key="1">
    <source>
        <dbReference type="PROSITE-ProRule" id="PRU00339"/>
    </source>
</evidence>
<dbReference type="PROSITE" id="PS50005">
    <property type="entry name" value="TPR"/>
    <property type="match status" value="1"/>
</dbReference>
<dbReference type="InterPro" id="IPR019734">
    <property type="entry name" value="TPR_rpt"/>
</dbReference>
<dbReference type="SUPFAM" id="SSF48452">
    <property type="entry name" value="TPR-like"/>
    <property type="match status" value="2"/>
</dbReference>
<evidence type="ECO:0000313" key="3">
    <source>
        <dbReference type="Proteomes" id="UP001276854"/>
    </source>
</evidence>
<dbReference type="Gene3D" id="1.25.40.10">
    <property type="entry name" value="Tetratricopeptide repeat domain"/>
    <property type="match status" value="2"/>
</dbReference>
<keyword evidence="1" id="KW-0802">TPR repeat</keyword>
<dbReference type="RefSeq" id="WP_318063764.1">
    <property type="nucleotide sequence ID" value="NZ_JAWONS010000123.1"/>
</dbReference>
<reference evidence="2 3" key="1">
    <citation type="submission" date="2023-10" db="EMBL/GenBank/DDBJ databases">
        <title>A novel Glycoside Hydrolase 43-Like Enzyme from Clostrdium boliviensis is an Endo-xylanase, and a Candidate for Xylooligosaccharides Production from Different Xylan Substrates.</title>
        <authorList>
            <person name="Alvarez M.T."/>
            <person name="Rocabado-Villegas L.R."/>
            <person name="Salas-Veizaga D.M."/>
            <person name="Linares-Pasten J.A."/>
            <person name="Gudmundsdottir E.E."/>
            <person name="Hreggvidsson G.O."/>
            <person name="Adlercreutz P."/>
            <person name="Nordberg Karlsson E."/>
        </authorList>
    </citation>
    <scope>NUCLEOTIDE SEQUENCE [LARGE SCALE GENOMIC DNA]</scope>
    <source>
        <strain evidence="2 3">E-1</strain>
    </source>
</reference>
<evidence type="ECO:0000313" key="2">
    <source>
        <dbReference type="EMBL" id="MDW2797509.1"/>
    </source>
</evidence>
<protein>
    <recommendedName>
        <fullName evidence="4">Tetratricopeptide repeat protein</fullName>
    </recommendedName>
</protein>